<evidence type="ECO:0000256" key="4">
    <source>
        <dbReference type="ARBA" id="ARBA00022729"/>
    </source>
</evidence>
<dbReference type="Gene3D" id="3.90.76.10">
    <property type="entry name" value="Dipeptide-binding Protein, Domain 1"/>
    <property type="match status" value="1"/>
</dbReference>
<dbReference type="GO" id="GO:1904680">
    <property type="term" value="F:peptide transmembrane transporter activity"/>
    <property type="evidence" value="ECO:0007669"/>
    <property type="project" value="TreeGrafter"/>
</dbReference>
<dbReference type="EMBL" id="KT944070">
    <property type="protein sequence ID" value="ALU64460.1"/>
    <property type="molecule type" value="Genomic_DNA"/>
</dbReference>
<dbReference type="Gene3D" id="3.10.105.10">
    <property type="entry name" value="Dipeptide-binding Protein, Domain 3"/>
    <property type="match status" value="1"/>
</dbReference>
<dbReference type="PANTHER" id="PTHR30290">
    <property type="entry name" value="PERIPLASMIC BINDING COMPONENT OF ABC TRANSPORTER"/>
    <property type="match status" value="1"/>
</dbReference>
<dbReference type="PANTHER" id="PTHR30290:SF10">
    <property type="entry name" value="PERIPLASMIC OLIGOPEPTIDE-BINDING PROTEIN-RELATED"/>
    <property type="match status" value="1"/>
</dbReference>
<evidence type="ECO:0000259" key="5">
    <source>
        <dbReference type="Pfam" id="PF00496"/>
    </source>
</evidence>
<dbReference type="InterPro" id="IPR030678">
    <property type="entry name" value="Peptide/Ni-bd"/>
</dbReference>
<accession>A0A0U3JUM9</accession>
<dbReference type="CDD" id="cd00995">
    <property type="entry name" value="PBP2_NikA_DppA_OppA_like"/>
    <property type="match status" value="1"/>
</dbReference>
<comment type="similarity">
    <text evidence="2">Belongs to the bacterial solute-binding protein 5 family.</text>
</comment>
<feature type="domain" description="Solute-binding protein family 5" evidence="5">
    <location>
        <begin position="80"/>
        <end position="426"/>
    </location>
</feature>
<proteinExistence type="inferred from homology"/>
<evidence type="ECO:0000313" key="6">
    <source>
        <dbReference type="EMBL" id="ALU64460.1"/>
    </source>
</evidence>
<name>A0A0U3JUM9_RHILV</name>
<dbReference type="InterPro" id="IPR000914">
    <property type="entry name" value="SBP_5_dom"/>
</dbReference>
<dbReference type="Pfam" id="PF00496">
    <property type="entry name" value="SBP_bac_5"/>
    <property type="match status" value="1"/>
</dbReference>
<dbReference type="Gene3D" id="3.40.190.10">
    <property type="entry name" value="Periplasmic binding protein-like II"/>
    <property type="match status" value="1"/>
</dbReference>
<dbReference type="InterPro" id="IPR039424">
    <property type="entry name" value="SBP_5"/>
</dbReference>
<dbReference type="PIRSF" id="PIRSF002741">
    <property type="entry name" value="MppA"/>
    <property type="match status" value="1"/>
</dbReference>
<dbReference type="GO" id="GO:0043190">
    <property type="term" value="C:ATP-binding cassette (ABC) transporter complex"/>
    <property type="evidence" value="ECO:0007669"/>
    <property type="project" value="InterPro"/>
</dbReference>
<dbReference type="GO" id="GO:0015833">
    <property type="term" value="P:peptide transport"/>
    <property type="evidence" value="ECO:0007669"/>
    <property type="project" value="TreeGrafter"/>
</dbReference>
<comment type="subcellular location">
    <subcellularLocation>
        <location evidence="1">Periplasm</location>
    </subcellularLocation>
</comment>
<organism evidence="6">
    <name type="scientific">Rhizobium leguminosarum bv. viciae</name>
    <dbReference type="NCBI Taxonomy" id="387"/>
    <lineage>
        <taxon>Bacteria</taxon>
        <taxon>Pseudomonadati</taxon>
        <taxon>Pseudomonadota</taxon>
        <taxon>Alphaproteobacteria</taxon>
        <taxon>Hyphomicrobiales</taxon>
        <taxon>Rhizobiaceae</taxon>
        <taxon>Rhizobium/Agrobacterium group</taxon>
        <taxon>Rhizobium</taxon>
    </lineage>
</organism>
<evidence type="ECO:0000256" key="2">
    <source>
        <dbReference type="ARBA" id="ARBA00005695"/>
    </source>
</evidence>
<reference evidence="6" key="1">
    <citation type="submission" date="2015-10" db="EMBL/GenBank/DDBJ databases">
        <title>Comparative analysis of sym-gene organization in Rhizobium leguminosarum bv. viciae strains, isolated from different host plants and demonstrating clear differences in symbiotic specificity.</title>
        <authorList>
            <person name="Chirak E.R."/>
            <person name="Kimeklis A.K."/>
            <person name="Andronov E.E."/>
        </authorList>
    </citation>
    <scope>NUCLEOTIDE SEQUENCE</scope>
    <source>
        <strain evidence="6">Vaf12</strain>
    </source>
</reference>
<evidence type="ECO:0000256" key="1">
    <source>
        <dbReference type="ARBA" id="ARBA00004418"/>
    </source>
</evidence>
<keyword evidence="3" id="KW-0813">Transport</keyword>
<sequence length="515" mass="56076">MNSLSGFRPRGAGAVLHGAALVAMGLCWTVPAFADDVIRVVSPYQTTTLDPMRSAAAGNIETYGQLYSRLLRRNSETGALEPGLAEKWEISPEGKSYTFHLRDAQFSDGSPITAADVAFSLNRIRSDKRSAYPAPLGAVESVTAADAKTVLITLKSAFAPFLGNAEIWNMGIISKADVEKRGEEAAFATVPVTSGPYEVKQWKPNEKLVLQPNPHYWRKGYPKSDATVELIEITSPETRIAMLKAGEVDVVRAVPWAQIDELKAAESVDMRLEPSTTIYMTLLNHKREPFSNLKARQAASMAIDNKAIAAAITRGYAEPANTTLPGSVDFHDKDYPGIPHEPAKAKELLAESGMAGRDVKILATADAPAQQTALLIQAQWQAIGLKPVIVNVDGAAWWDATGKGDYDAAANWWYNETPDPDLAVRWAVCGSCGSNSYNTFYANARVDALVEQGTKEADQGKRAEIYKKIQKITTEEVAQIPLYYAPNAVAYSKRLQGLKLTPSLQWTLEETSIGQ</sequence>
<dbReference type="GO" id="GO:0030288">
    <property type="term" value="C:outer membrane-bounded periplasmic space"/>
    <property type="evidence" value="ECO:0007669"/>
    <property type="project" value="UniProtKB-ARBA"/>
</dbReference>
<evidence type="ECO:0000256" key="3">
    <source>
        <dbReference type="ARBA" id="ARBA00022448"/>
    </source>
</evidence>
<keyword evidence="4" id="KW-0732">Signal</keyword>
<dbReference type="SUPFAM" id="SSF53850">
    <property type="entry name" value="Periplasmic binding protein-like II"/>
    <property type="match status" value="1"/>
</dbReference>
<gene>
    <name evidence="6" type="primary">oppA</name>
</gene>
<dbReference type="AlphaFoldDB" id="A0A0U3JUM9"/>
<protein>
    <submittedName>
        <fullName evidence="6">Oligopeptide ABC transporter, periplasmic oligopeptide-binding protein OppA</fullName>
    </submittedName>
</protein>